<reference evidence="12 13" key="1">
    <citation type="submission" date="2019-03" db="EMBL/GenBank/DDBJ databases">
        <authorList>
            <person name="Gaulin E."/>
            <person name="Dumas B."/>
        </authorList>
    </citation>
    <scope>NUCLEOTIDE SEQUENCE [LARGE SCALE GENOMIC DNA]</scope>
    <source>
        <strain evidence="12">CBS 568.67</strain>
    </source>
</reference>
<keyword evidence="13" id="KW-1185">Reference proteome</keyword>
<evidence type="ECO:0000313" key="12">
    <source>
        <dbReference type="EMBL" id="VFT78794.1"/>
    </source>
</evidence>
<evidence type="ECO:0000256" key="9">
    <source>
        <dbReference type="ARBA" id="ARBA00023128"/>
    </source>
</evidence>
<keyword evidence="3" id="KW-0813">Transport</keyword>
<keyword evidence="6" id="KW-1000">Mitochondrion outer membrane</keyword>
<dbReference type="InterPro" id="IPR023614">
    <property type="entry name" value="Porin_dom_sf"/>
</dbReference>
<keyword evidence="8" id="KW-0626">Porin</keyword>
<dbReference type="GO" id="GO:0008308">
    <property type="term" value="F:voltage-gated monoatomic anion channel activity"/>
    <property type="evidence" value="ECO:0007669"/>
    <property type="project" value="InterPro"/>
</dbReference>
<evidence type="ECO:0000256" key="6">
    <source>
        <dbReference type="ARBA" id="ARBA00022787"/>
    </source>
</evidence>
<dbReference type="EMBL" id="VJMH01000135">
    <property type="protein sequence ID" value="KAF0718611.1"/>
    <property type="molecule type" value="Genomic_DNA"/>
</dbReference>
<dbReference type="PANTHER" id="PTHR11743:SF70">
    <property type="entry name" value="GH26960P-RELATED"/>
    <property type="match status" value="1"/>
</dbReference>
<organism evidence="12 13">
    <name type="scientific">Aphanomyces stellatus</name>
    <dbReference type="NCBI Taxonomy" id="120398"/>
    <lineage>
        <taxon>Eukaryota</taxon>
        <taxon>Sar</taxon>
        <taxon>Stramenopiles</taxon>
        <taxon>Oomycota</taxon>
        <taxon>Saprolegniomycetes</taxon>
        <taxon>Saprolegniales</taxon>
        <taxon>Verrucalvaceae</taxon>
        <taxon>Aphanomyces</taxon>
    </lineage>
</organism>
<evidence type="ECO:0000256" key="2">
    <source>
        <dbReference type="ARBA" id="ARBA00007780"/>
    </source>
</evidence>
<sequence length="278" mass="29758">MPATLYKDIGKKANNTINDDYDFSRKLKVKTKSANGVTFTTEGALAANKSILAKLGASFNHSSGLNVTKLQVTTQGRLIGEAEIANALVDNLKLGFKLEDGGKNAKQVATVDLKYVQDAFTAHTEIDVAGNNVTQNGVFHYENFVVGGTSSFSLEKQSVSDYGGALAYKDADFEASLLAKKFCKNLVASFVHTPSKDVTYSAVYDFDSKTGANNLTVGGRYTADKDTTYLAKVDSEGILSLASIQKLRPFVSLTTSAQVDVKNFDGDAHKFGFGVTLG</sequence>
<dbReference type="Proteomes" id="UP000332933">
    <property type="component" value="Unassembled WGS sequence"/>
</dbReference>
<proteinExistence type="inferred from homology"/>
<dbReference type="EMBL" id="CAADRA010000135">
    <property type="protein sequence ID" value="VFT78794.1"/>
    <property type="molecule type" value="Genomic_DNA"/>
</dbReference>
<keyword evidence="4" id="KW-1134">Transmembrane beta strand</keyword>
<evidence type="ECO:0000256" key="3">
    <source>
        <dbReference type="ARBA" id="ARBA00022448"/>
    </source>
</evidence>
<dbReference type="CDD" id="cd07306">
    <property type="entry name" value="Porin3_VDAC"/>
    <property type="match status" value="1"/>
</dbReference>
<dbReference type="Gene3D" id="2.40.160.10">
    <property type="entry name" value="Porin"/>
    <property type="match status" value="1"/>
</dbReference>
<protein>
    <submittedName>
        <fullName evidence="12">Aste57867_1581 protein</fullName>
    </submittedName>
</protein>
<comment type="subcellular location">
    <subcellularLocation>
        <location evidence="1">Mitochondrion outer membrane</location>
    </subcellularLocation>
</comment>
<evidence type="ECO:0000256" key="4">
    <source>
        <dbReference type="ARBA" id="ARBA00022452"/>
    </source>
</evidence>
<name>A0A485K6L5_9STRA</name>
<gene>
    <name evidence="12" type="primary">Aste57867_1581</name>
    <name evidence="11" type="ORF">As57867_001580</name>
    <name evidence="12" type="ORF">ASTE57867_1581</name>
</gene>
<accession>A0A485K6L5</accession>
<dbReference type="GO" id="GO:0005741">
    <property type="term" value="C:mitochondrial outer membrane"/>
    <property type="evidence" value="ECO:0007669"/>
    <property type="project" value="UniProtKB-SubCell"/>
</dbReference>
<keyword evidence="9" id="KW-0496">Mitochondrion</keyword>
<evidence type="ECO:0000256" key="10">
    <source>
        <dbReference type="ARBA" id="ARBA00023136"/>
    </source>
</evidence>
<evidence type="ECO:0000256" key="7">
    <source>
        <dbReference type="ARBA" id="ARBA00023065"/>
    </source>
</evidence>
<dbReference type="PANTHER" id="PTHR11743">
    <property type="entry name" value="VOLTAGE-DEPENDENT ANION-SELECTIVE CHANNEL"/>
    <property type="match status" value="1"/>
</dbReference>
<dbReference type="Pfam" id="PF01459">
    <property type="entry name" value="Porin_3"/>
    <property type="match status" value="1"/>
</dbReference>
<dbReference type="GO" id="GO:0015288">
    <property type="term" value="F:porin activity"/>
    <property type="evidence" value="ECO:0007669"/>
    <property type="project" value="UniProtKB-KW"/>
</dbReference>
<dbReference type="InterPro" id="IPR001925">
    <property type="entry name" value="Porin_Euk"/>
</dbReference>
<keyword evidence="10" id="KW-0472">Membrane</keyword>
<evidence type="ECO:0000256" key="1">
    <source>
        <dbReference type="ARBA" id="ARBA00004294"/>
    </source>
</evidence>
<dbReference type="InterPro" id="IPR027246">
    <property type="entry name" value="Porin_Euk/Tom40"/>
</dbReference>
<dbReference type="FunFam" id="2.40.160.10:FF:000012">
    <property type="entry name" value="Voltage-dependent anion-selective channel"/>
    <property type="match status" value="1"/>
</dbReference>
<comment type="similarity">
    <text evidence="2">Belongs to the eukaryotic mitochondrial porin family.</text>
</comment>
<dbReference type="GO" id="GO:0046930">
    <property type="term" value="C:pore complex"/>
    <property type="evidence" value="ECO:0007669"/>
    <property type="project" value="UniProtKB-KW"/>
</dbReference>
<dbReference type="OrthoDB" id="7827681at2759"/>
<keyword evidence="5" id="KW-0812">Transmembrane</keyword>
<evidence type="ECO:0000256" key="8">
    <source>
        <dbReference type="ARBA" id="ARBA00023114"/>
    </source>
</evidence>
<dbReference type="AlphaFoldDB" id="A0A485K6L5"/>
<reference evidence="11" key="2">
    <citation type="submission" date="2019-06" db="EMBL/GenBank/DDBJ databases">
        <title>Genomics analysis of Aphanomyces spp. identifies a new class of oomycete effector associated with host adaptation.</title>
        <authorList>
            <person name="Gaulin E."/>
        </authorList>
    </citation>
    <scope>NUCLEOTIDE SEQUENCE</scope>
    <source>
        <strain evidence="11">CBS 578.67</strain>
    </source>
</reference>
<evidence type="ECO:0000313" key="13">
    <source>
        <dbReference type="Proteomes" id="UP000332933"/>
    </source>
</evidence>
<evidence type="ECO:0000256" key="5">
    <source>
        <dbReference type="ARBA" id="ARBA00022692"/>
    </source>
</evidence>
<keyword evidence="7" id="KW-0406">Ion transport</keyword>
<evidence type="ECO:0000313" key="11">
    <source>
        <dbReference type="EMBL" id="KAF0718611.1"/>
    </source>
</evidence>